<feature type="domain" description="Reverse transcriptase" evidence="1">
    <location>
        <begin position="57"/>
        <end position="117"/>
    </location>
</feature>
<dbReference type="Proteomes" id="UP001231189">
    <property type="component" value="Unassembled WGS sequence"/>
</dbReference>
<dbReference type="Pfam" id="PF00078">
    <property type="entry name" value="RVT_1"/>
    <property type="match status" value="1"/>
</dbReference>
<dbReference type="Gene3D" id="3.30.420.10">
    <property type="entry name" value="Ribonuclease H-like superfamily/Ribonuclease H"/>
    <property type="match status" value="1"/>
</dbReference>
<gene>
    <name evidence="3" type="ORF">QYE76_008881</name>
</gene>
<dbReference type="EMBL" id="JAUUTY010000001">
    <property type="protein sequence ID" value="KAK1692184.1"/>
    <property type="molecule type" value="Genomic_DNA"/>
</dbReference>
<evidence type="ECO:0000259" key="1">
    <source>
        <dbReference type="Pfam" id="PF00078"/>
    </source>
</evidence>
<protein>
    <submittedName>
        <fullName evidence="3">Uncharacterized protein</fullName>
    </submittedName>
</protein>
<sequence>MDIFAWQPSDMSGVPRELAEHYLNINPGAKPVKQAMRRFGDKKRRAIGMELAKLLEAGATYQRMMQRCLKDQIGRNVHAYVDDITVMTRKGSDLISDLTETFDNLRRYKMMLNPLKFVSRLGEKALPLYKLLKKTDKFVWDDAADAALRGLKEILTSPPILAAPAESEPMLLYLAATNKVISLVIVVERKEEGHEYDVQRPVYYISEVLTESKQRYPHFQKLAYGVFLGSRKLRHYFQEHPVTVVSKAPLSTILNNADATGRTAKWGIELSAFDIAYKPRTAVKSQVLADFVADWIEAPDASLEPEPETWVMHFDGSKQHQGSGAGVTLKSPTGEELQYVLQIHFEATNNMVEYEALLHGFTPFFLVYGSEAVLPSDIIHDSPRVSAYNEETADEARHLSVDLIEEARNLADQRSAIYQQKFRRYHSRRVRNCSFMAGDLVLRLRQVKDHKLQSPWEGPFVVSKVLHNGSYYLVDFRELRDRPANWHRKRKREDPDDIYDETDRPWNIAQLRPFYT</sequence>
<comment type="caution">
    <text evidence="3">The sequence shown here is derived from an EMBL/GenBank/DDBJ whole genome shotgun (WGS) entry which is preliminary data.</text>
</comment>
<dbReference type="GO" id="GO:0003676">
    <property type="term" value="F:nucleic acid binding"/>
    <property type="evidence" value="ECO:0007669"/>
    <property type="project" value="InterPro"/>
</dbReference>
<dbReference type="InterPro" id="IPR000477">
    <property type="entry name" value="RT_dom"/>
</dbReference>
<dbReference type="PANTHER" id="PTHR48475">
    <property type="entry name" value="RIBONUCLEASE H"/>
    <property type="match status" value="1"/>
</dbReference>
<proteinExistence type="predicted"/>
<reference evidence="3" key="1">
    <citation type="submission" date="2023-07" db="EMBL/GenBank/DDBJ databases">
        <title>A chromosome-level genome assembly of Lolium multiflorum.</title>
        <authorList>
            <person name="Chen Y."/>
            <person name="Copetti D."/>
            <person name="Kolliker R."/>
            <person name="Studer B."/>
        </authorList>
    </citation>
    <scope>NUCLEOTIDE SEQUENCE</scope>
    <source>
        <strain evidence="3">02402/16</strain>
        <tissue evidence="3">Leaf</tissue>
    </source>
</reference>
<name>A0AAD8TU51_LOLMU</name>
<dbReference type="Gene3D" id="3.30.70.270">
    <property type="match status" value="1"/>
</dbReference>
<dbReference type="Pfam" id="PF17919">
    <property type="entry name" value="RT_RNaseH_2"/>
    <property type="match status" value="1"/>
</dbReference>
<dbReference type="SUPFAM" id="SSF53098">
    <property type="entry name" value="Ribonuclease H-like"/>
    <property type="match status" value="1"/>
</dbReference>
<evidence type="ECO:0000259" key="2">
    <source>
        <dbReference type="Pfam" id="PF17919"/>
    </source>
</evidence>
<dbReference type="SUPFAM" id="SSF56672">
    <property type="entry name" value="DNA/RNA polymerases"/>
    <property type="match status" value="1"/>
</dbReference>
<evidence type="ECO:0000313" key="4">
    <source>
        <dbReference type="Proteomes" id="UP001231189"/>
    </source>
</evidence>
<organism evidence="3 4">
    <name type="scientific">Lolium multiflorum</name>
    <name type="common">Italian ryegrass</name>
    <name type="synonym">Lolium perenne subsp. multiflorum</name>
    <dbReference type="NCBI Taxonomy" id="4521"/>
    <lineage>
        <taxon>Eukaryota</taxon>
        <taxon>Viridiplantae</taxon>
        <taxon>Streptophyta</taxon>
        <taxon>Embryophyta</taxon>
        <taxon>Tracheophyta</taxon>
        <taxon>Spermatophyta</taxon>
        <taxon>Magnoliopsida</taxon>
        <taxon>Liliopsida</taxon>
        <taxon>Poales</taxon>
        <taxon>Poaceae</taxon>
        <taxon>BOP clade</taxon>
        <taxon>Pooideae</taxon>
        <taxon>Poodae</taxon>
        <taxon>Poeae</taxon>
        <taxon>Poeae Chloroplast Group 2 (Poeae type)</taxon>
        <taxon>Loliodinae</taxon>
        <taxon>Loliinae</taxon>
        <taxon>Lolium</taxon>
    </lineage>
</organism>
<dbReference type="InterPro" id="IPR043502">
    <property type="entry name" value="DNA/RNA_pol_sf"/>
</dbReference>
<dbReference type="InterPro" id="IPR041577">
    <property type="entry name" value="RT_RNaseH_2"/>
</dbReference>
<dbReference type="InterPro" id="IPR012337">
    <property type="entry name" value="RNaseH-like_sf"/>
</dbReference>
<keyword evidence="4" id="KW-1185">Reference proteome</keyword>
<evidence type="ECO:0000313" key="3">
    <source>
        <dbReference type="EMBL" id="KAK1692184.1"/>
    </source>
</evidence>
<dbReference type="InterPro" id="IPR043128">
    <property type="entry name" value="Rev_trsase/Diguanyl_cyclase"/>
</dbReference>
<dbReference type="InterPro" id="IPR036397">
    <property type="entry name" value="RNaseH_sf"/>
</dbReference>
<dbReference type="PANTHER" id="PTHR48475:SF1">
    <property type="entry name" value="RNASE H TYPE-1 DOMAIN-CONTAINING PROTEIN"/>
    <property type="match status" value="1"/>
</dbReference>
<accession>A0AAD8TU51</accession>
<feature type="domain" description="Reverse transcriptase/retrotransposon-derived protein RNase H-like" evidence="2">
    <location>
        <begin position="140"/>
        <end position="244"/>
    </location>
</feature>
<dbReference type="AlphaFoldDB" id="A0AAD8TU51"/>